<dbReference type="EMBL" id="KI669462">
    <property type="protein sequence ID" value="OCF58159.1"/>
    <property type="molecule type" value="Genomic_DNA"/>
</dbReference>
<evidence type="ECO:0000313" key="3">
    <source>
        <dbReference type="Proteomes" id="UP000092583"/>
    </source>
</evidence>
<gene>
    <name evidence="2" type="ORF">L486_04189</name>
</gene>
<organism evidence="2 3">
    <name type="scientific">Kwoniella mangroviensis CBS 10435</name>
    <dbReference type="NCBI Taxonomy" id="1331196"/>
    <lineage>
        <taxon>Eukaryota</taxon>
        <taxon>Fungi</taxon>
        <taxon>Dikarya</taxon>
        <taxon>Basidiomycota</taxon>
        <taxon>Agaricomycotina</taxon>
        <taxon>Tremellomycetes</taxon>
        <taxon>Tremellales</taxon>
        <taxon>Cryptococcaceae</taxon>
        <taxon>Kwoniella</taxon>
    </lineage>
</organism>
<keyword evidence="1" id="KW-0175">Coiled coil</keyword>
<protein>
    <submittedName>
        <fullName evidence="2">Uncharacterized protein</fullName>
    </submittedName>
</protein>
<accession>A0A1B9IRI8</accession>
<dbReference type="AlphaFoldDB" id="A0A1B9IRI8"/>
<evidence type="ECO:0000256" key="1">
    <source>
        <dbReference type="SAM" id="Coils"/>
    </source>
</evidence>
<sequence>MTNQYLLEETVSDMSIVEGITDDSMGKDDVRAFRKEYKRQLQEKENQGKVSQQNLEKAKNVKWYIGRATDQQPVCEACEDMNPEWVNWKSAWAARGSELDWGRCPFEASPIGSEKYLRPGECAEREAG</sequence>
<proteinExistence type="predicted"/>
<evidence type="ECO:0000313" key="2">
    <source>
        <dbReference type="EMBL" id="OCF58159.1"/>
    </source>
</evidence>
<feature type="coiled-coil region" evidence="1">
    <location>
        <begin position="27"/>
        <end position="61"/>
    </location>
</feature>
<name>A0A1B9IRI8_9TREE</name>
<keyword evidence="3" id="KW-1185">Reference proteome</keyword>
<reference evidence="2 3" key="1">
    <citation type="submission" date="2013-07" db="EMBL/GenBank/DDBJ databases">
        <title>The Genome Sequence of Kwoniella mangroviensis CBS10435.</title>
        <authorList>
            <consortium name="The Broad Institute Genome Sequencing Platform"/>
            <person name="Cuomo C."/>
            <person name="Litvintseva A."/>
            <person name="Chen Y."/>
            <person name="Heitman J."/>
            <person name="Sun S."/>
            <person name="Springer D."/>
            <person name="Dromer F."/>
            <person name="Young S.K."/>
            <person name="Zeng Q."/>
            <person name="Gargeya S."/>
            <person name="Fitzgerald M."/>
            <person name="Abouelleil A."/>
            <person name="Alvarado L."/>
            <person name="Berlin A.M."/>
            <person name="Chapman S.B."/>
            <person name="Dewar J."/>
            <person name="Goldberg J."/>
            <person name="Griggs A."/>
            <person name="Gujja S."/>
            <person name="Hansen M."/>
            <person name="Howarth C."/>
            <person name="Imamovic A."/>
            <person name="Larimer J."/>
            <person name="McCowan C."/>
            <person name="Murphy C."/>
            <person name="Pearson M."/>
            <person name="Priest M."/>
            <person name="Roberts A."/>
            <person name="Saif S."/>
            <person name="Shea T."/>
            <person name="Sykes S."/>
            <person name="Wortman J."/>
            <person name="Nusbaum C."/>
            <person name="Birren B."/>
        </authorList>
    </citation>
    <scope>NUCLEOTIDE SEQUENCE [LARGE SCALE GENOMIC DNA]</scope>
    <source>
        <strain evidence="2 3">CBS 10435</strain>
    </source>
</reference>
<dbReference type="Proteomes" id="UP000092583">
    <property type="component" value="Unassembled WGS sequence"/>
</dbReference>
<reference evidence="3" key="2">
    <citation type="submission" date="2013-12" db="EMBL/GenBank/DDBJ databases">
        <title>Evolution of pathogenesis and genome organization in the Tremellales.</title>
        <authorList>
            <person name="Cuomo C."/>
            <person name="Litvintseva A."/>
            <person name="Heitman J."/>
            <person name="Chen Y."/>
            <person name="Sun S."/>
            <person name="Springer D."/>
            <person name="Dromer F."/>
            <person name="Young S."/>
            <person name="Zeng Q."/>
            <person name="Chapman S."/>
            <person name="Gujja S."/>
            <person name="Saif S."/>
            <person name="Birren B."/>
        </authorList>
    </citation>
    <scope>NUCLEOTIDE SEQUENCE [LARGE SCALE GENOMIC DNA]</scope>
    <source>
        <strain evidence="3">CBS 10435</strain>
    </source>
</reference>